<accession>A0AAD8BHR3</accession>
<evidence type="ECO:0000256" key="1">
    <source>
        <dbReference type="SAM" id="Phobius"/>
    </source>
</evidence>
<feature type="transmembrane region" description="Helical" evidence="1">
    <location>
        <begin position="68"/>
        <end position="92"/>
    </location>
</feature>
<keyword evidence="1" id="KW-1133">Transmembrane helix</keyword>
<evidence type="ECO:0000313" key="2">
    <source>
        <dbReference type="EMBL" id="KAK0054203.1"/>
    </source>
</evidence>
<organism evidence="2 3">
    <name type="scientific">Biomphalaria pfeifferi</name>
    <name type="common">Bloodfluke planorb</name>
    <name type="synonym">Freshwater snail</name>
    <dbReference type="NCBI Taxonomy" id="112525"/>
    <lineage>
        <taxon>Eukaryota</taxon>
        <taxon>Metazoa</taxon>
        <taxon>Spiralia</taxon>
        <taxon>Lophotrochozoa</taxon>
        <taxon>Mollusca</taxon>
        <taxon>Gastropoda</taxon>
        <taxon>Heterobranchia</taxon>
        <taxon>Euthyneura</taxon>
        <taxon>Panpulmonata</taxon>
        <taxon>Hygrophila</taxon>
        <taxon>Lymnaeoidea</taxon>
        <taxon>Planorbidae</taxon>
        <taxon>Biomphalaria</taxon>
    </lineage>
</organism>
<dbReference type="EMBL" id="JASAOG010000080">
    <property type="protein sequence ID" value="KAK0054203.1"/>
    <property type="molecule type" value="Genomic_DNA"/>
</dbReference>
<keyword evidence="3" id="KW-1185">Reference proteome</keyword>
<sequence length="116" mass="13350">MADKVNQRGYKRCTRSVESQLKKSETEKQKEPGLCFYIQEGVWVDIILLRSIAQNRVKNRVRSWRRTVAALIRWLSAVAALIRWLSTVAALIRWQSTAPLGVIRTKSSQKTPILKV</sequence>
<reference evidence="2" key="2">
    <citation type="submission" date="2023-04" db="EMBL/GenBank/DDBJ databases">
        <authorList>
            <person name="Bu L."/>
            <person name="Lu L."/>
            <person name="Laidemitt M.R."/>
            <person name="Zhang S.M."/>
            <person name="Mutuku M."/>
            <person name="Mkoji G."/>
            <person name="Steinauer M."/>
            <person name="Loker E.S."/>
        </authorList>
    </citation>
    <scope>NUCLEOTIDE SEQUENCE</scope>
    <source>
        <strain evidence="2">KasaAsao</strain>
        <tissue evidence="2">Whole Snail</tissue>
    </source>
</reference>
<protein>
    <submittedName>
        <fullName evidence="2">Uncharacterized protein</fullName>
    </submittedName>
</protein>
<feature type="non-terminal residue" evidence="2">
    <location>
        <position position="116"/>
    </location>
</feature>
<gene>
    <name evidence="2" type="ORF">Bpfe_016470</name>
</gene>
<dbReference type="Proteomes" id="UP001233172">
    <property type="component" value="Unassembled WGS sequence"/>
</dbReference>
<dbReference type="AlphaFoldDB" id="A0AAD8BHR3"/>
<comment type="caution">
    <text evidence="2">The sequence shown here is derived from an EMBL/GenBank/DDBJ whole genome shotgun (WGS) entry which is preliminary data.</text>
</comment>
<keyword evidence="1" id="KW-0812">Transmembrane</keyword>
<reference evidence="2" key="1">
    <citation type="journal article" date="2023" name="PLoS Negl. Trop. Dis.">
        <title>A genome sequence for Biomphalaria pfeifferi, the major vector snail for the human-infecting parasite Schistosoma mansoni.</title>
        <authorList>
            <person name="Bu L."/>
            <person name="Lu L."/>
            <person name="Laidemitt M.R."/>
            <person name="Zhang S.M."/>
            <person name="Mutuku M."/>
            <person name="Mkoji G."/>
            <person name="Steinauer M."/>
            <person name="Loker E.S."/>
        </authorList>
    </citation>
    <scope>NUCLEOTIDE SEQUENCE</scope>
    <source>
        <strain evidence="2">KasaAsao</strain>
    </source>
</reference>
<evidence type="ECO:0000313" key="3">
    <source>
        <dbReference type="Proteomes" id="UP001233172"/>
    </source>
</evidence>
<keyword evidence="1" id="KW-0472">Membrane</keyword>
<proteinExistence type="predicted"/>
<name>A0AAD8BHR3_BIOPF</name>